<gene>
    <name evidence="1" type="ORF">SAMN05444272_0832</name>
</gene>
<evidence type="ECO:0000313" key="1">
    <source>
        <dbReference type="EMBL" id="SHL54161.1"/>
    </source>
</evidence>
<name>A0A1M7BGU6_9HYPH</name>
<dbReference type="Proteomes" id="UP000186002">
    <property type="component" value="Unassembled WGS sequence"/>
</dbReference>
<keyword evidence="2" id="KW-1185">Reference proteome</keyword>
<organism evidence="1 2">
    <name type="scientific">Roseibium suaedae</name>
    <dbReference type="NCBI Taxonomy" id="735517"/>
    <lineage>
        <taxon>Bacteria</taxon>
        <taxon>Pseudomonadati</taxon>
        <taxon>Pseudomonadota</taxon>
        <taxon>Alphaproteobacteria</taxon>
        <taxon>Hyphomicrobiales</taxon>
        <taxon>Stappiaceae</taxon>
        <taxon>Roseibium</taxon>
    </lineage>
</organism>
<protein>
    <submittedName>
        <fullName evidence="1">Uncharacterized protein</fullName>
    </submittedName>
</protein>
<evidence type="ECO:0000313" key="2">
    <source>
        <dbReference type="Proteomes" id="UP000186002"/>
    </source>
</evidence>
<sequence>MAGLYVEFAGFHHSKKNLWWNALENTSRMKLHVCRLDPASHLASKPGTQGRGGSKSRAFCWHFSFLEACEEFEEVVAKALSR</sequence>
<reference evidence="1 2" key="1">
    <citation type="submission" date="2016-11" db="EMBL/GenBank/DDBJ databases">
        <authorList>
            <person name="Jaros S."/>
            <person name="Januszkiewicz K."/>
            <person name="Wedrychowicz H."/>
        </authorList>
    </citation>
    <scope>NUCLEOTIDE SEQUENCE [LARGE SCALE GENOMIC DNA]</scope>
    <source>
        <strain evidence="1 2">DSM 22153</strain>
    </source>
</reference>
<proteinExistence type="predicted"/>
<accession>A0A1M7BGU6</accession>
<dbReference type="AlphaFoldDB" id="A0A1M7BGU6"/>
<dbReference type="EMBL" id="FRBW01000001">
    <property type="protein sequence ID" value="SHL54161.1"/>
    <property type="molecule type" value="Genomic_DNA"/>
</dbReference>